<dbReference type="PANTHER" id="PTHR13778">
    <property type="entry name" value="GLYCOSYLTRANSFERASE 8 DOMAIN-CONTAINING PROTEIN"/>
    <property type="match status" value="1"/>
</dbReference>
<dbReference type="InterPro" id="IPR029044">
    <property type="entry name" value="Nucleotide-diphossugar_trans"/>
</dbReference>
<protein>
    <submittedName>
        <fullName evidence="4">Glycosyltransferase family 8</fullName>
    </submittedName>
</protein>
<dbReference type="GO" id="GO:0046872">
    <property type="term" value="F:metal ion binding"/>
    <property type="evidence" value="ECO:0007669"/>
    <property type="project" value="UniProtKB-KW"/>
</dbReference>
<dbReference type="CDD" id="cd04194">
    <property type="entry name" value="GT8_A4GalT_like"/>
    <property type="match status" value="1"/>
</dbReference>
<evidence type="ECO:0000313" key="5">
    <source>
        <dbReference type="Proteomes" id="UP000004568"/>
    </source>
</evidence>
<dbReference type="PATRIC" id="fig|1008453.3.peg.1202"/>
<dbReference type="Gene3D" id="3.90.550.10">
    <property type="entry name" value="Spore Coat Polysaccharide Biosynthesis Protein SpsA, Chain A"/>
    <property type="match status" value="1"/>
</dbReference>
<dbReference type="SUPFAM" id="SSF53448">
    <property type="entry name" value="Nucleotide-diphospho-sugar transferases"/>
    <property type="match status" value="1"/>
</dbReference>
<keyword evidence="3" id="KW-0479">Metal-binding</keyword>
<sequence length="390" mass="45975">MEKLTFVLAGDYGYIRYIEATLKSICYHHDNCKVYILNQDIPQEWFISVREKMSQKQSELVDVKLTSGLVSETWKLPPFGAHMNHMSFARYFIPQFVEEDKVLYLDSDTIVTRTLNELFEIELGDKLLAAAKVVYGLEDRFNSGVLLVNNKLWKEENIQATLIEITDRDHETLLESDQTVFNRVAGERYIVLDDTYNFQVGYDRIAEERQQYFILEMSTDPLPAIIHYLSGDKPWNLRSFSRLREVWWRYSMMDWSEITGHKTPRKKRDLFIMTDSQSLEQIDYLVTHLPNFMFHIAANTLMGDVLNCLRKYENVRLYPAILDWNRNRLVDECDIYLDINYEEKNQQVIETAKQKGKPILTFDTVVNPYHVDQVFSSSEPQKMCDYILSL</sequence>
<evidence type="ECO:0000256" key="3">
    <source>
        <dbReference type="ARBA" id="ARBA00022723"/>
    </source>
</evidence>
<dbReference type="Proteomes" id="UP000004568">
    <property type="component" value="Unassembled WGS sequence"/>
</dbReference>
<dbReference type="PANTHER" id="PTHR13778:SF47">
    <property type="entry name" value="LIPOPOLYSACCHARIDE 1,3-GALACTOSYLTRANSFERASE"/>
    <property type="match status" value="1"/>
</dbReference>
<dbReference type="eggNOG" id="COG1442">
    <property type="taxonomic scope" value="Bacteria"/>
</dbReference>
<comment type="caution">
    <text evidence="4">The sequence shown here is derived from an EMBL/GenBank/DDBJ whole genome shotgun (WGS) entry which is preliminary data.</text>
</comment>
<reference evidence="4 5" key="1">
    <citation type="submission" date="2011-05" db="EMBL/GenBank/DDBJ databases">
        <authorList>
            <person name="Durkin A.S."/>
            <person name="Radune D."/>
            <person name="Hostetler J."/>
            <person name="Torralba M."/>
            <person name="Gillis M."/>
            <person name="Methe B."/>
            <person name="Sutton G."/>
            <person name="Nelson K.E."/>
        </authorList>
    </citation>
    <scope>NUCLEOTIDE SEQUENCE [LARGE SCALE GENOMIC DNA]</scope>
    <source>
        <strain evidence="4 5">SK1080</strain>
    </source>
</reference>
<dbReference type="RefSeq" id="WP_000413732.1">
    <property type="nucleotide sequence ID" value="NZ_AFQV01000021.1"/>
</dbReference>
<dbReference type="InterPro" id="IPR050748">
    <property type="entry name" value="Glycosyltrans_8_dom-fam"/>
</dbReference>
<evidence type="ECO:0000256" key="1">
    <source>
        <dbReference type="ARBA" id="ARBA00022676"/>
    </source>
</evidence>
<dbReference type="EMBL" id="AFQV01000021">
    <property type="protein sequence ID" value="EGP68320.1"/>
    <property type="molecule type" value="Genomic_DNA"/>
</dbReference>
<evidence type="ECO:0000256" key="2">
    <source>
        <dbReference type="ARBA" id="ARBA00022679"/>
    </source>
</evidence>
<evidence type="ECO:0000313" key="4">
    <source>
        <dbReference type="EMBL" id="EGP68320.1"/>
    </source>
</evidence>
<organism evidence="4 5">
    <name type="scientific">Streptococcus mitis SK1080</name>
    <dbReference type="NCBI Taxonomy" id="1008453"/>
    <lineage>
        <taxon>Bacteria</taxon>
        <taxon>Bacillati</taxon>
        <taxon>Bacillota</taxon>
        <taxon>Bacilli</taxon>
        <taxon>Lactobacillales</taxon>
        <taxon>Streptococcaceae</taxon>
        <taxon>Streptococcus</taxon>
        <taxon>Streptococcus mitis group</taxon>
    </lineage>
</organism>
<proteinExistence type="predicted"/>
<accession>F9HND0</accession>
<dbReference type="AlphaFoldDB" id="F9HND0"/>
<gene>
    <name evidence="4" type="ORF">HMPREF9957_1381</name>
</gene>
<keyword evidence="2 4" id="KW-0808">Transferase</keyword>
<name>F9HND0_STRMT</name>
<dbReference type="GO" id="GO:0016757">
    <property type="term" value="F:glycosyltransferase activity"/>
    <property type="evidence" value="ECO:0007669"/>
    <property type="project" value="UniProtKB-KW"/>
</dbReference>
<dbReference type="InterPro" id="IPR002495">
    <property type="entry name" value="Glyco_trans_8"/>
</dbReference>
<keyword evidence="1" id="KW-0328">Glycosyltransferase</keyword>
<dbReference type="OrthoDB" id="796510at2"/>
<dbReference type="Pfam" id="PF01501">
    <property type="entry name" value="Glyco_transf_8"/>
    <property type="match status" value="1"/>
</dbReference>